<name>A0A918AMI0_9PSEU</name>
<keyword evidence="4" id="KW-1185">Reference proteome</keyword>
<reference evidence="3" key="2">
    <citation type="submission" date="2020-09" db="EMBL/GenBank/DDBJ databases">
        <authorList>
            <person name="Sun Q."/>
            <person name="Ohkuma M."/>
        </authorList>
    </citation>
    <scope>NUCLEOTIDE SEQUENCE</scope>
    <source>
        <strain evidence="3">JCM 3313</strain>
    </source>
</reference>
<dbReference type="InterPro" id="IPR029062">
    <property type="entry name" value="Class_I_gatase-like"/>
</dbReference>
<dbReference type="RefSeq" id="WP_189223988.1">
    <property type="nucleotide sequence ID" value="NZ_BMRG01000005.1"/>
</dbReference>
<keyword evidence="3" id="KW-0315">Glutamine amidotransferase</keyword>
<dbReference type="SUPFAM" id="SSF52317">
    <property type="entry name" value="Class I glutamine amidotransferase-like"/>
    <property type="match status" value="1"/>
</dbReference>
<accession>A0A918AMI0</accession>
<dbReference type="EMBL" id="BMRG01000005">
    <property type="protein sequence ID" value="GGP56761.1"/>
    <property type="molecule type" value="Genomic_DNA"/>
</dbReference>
<protein>
    <submittedName>
        <fullName evidence="3">Glutamine amidotransferase</fullName>
    </submittedName>
</protein>
<dbReference type="NCBIfam" id="TIGR01382">
    <property type="entry name" value="PfpI"/>
    <property type="match status" value="1"/>
</dbReference>
<reference evidence="3" key="1">
    <citation type="journal article" date="2014" name="Int. J. Syst. Evol. Microbiol.">
        <title>Complete genome sequence of Corynebacterium casei LMG S-19264T (=DSM 44701T), isolated from a smear-ripened cheese.</title>
        <authorList>
            <consortium name="US DOE Joint Genome Institute (JGI-PGF)"/>
            <person name="Walter F."/>
            <person name="Albersmeier A."/>
            <person name="Kalinowski J."/>
            <person name="Ruckert C."/>
        </authorList>
    </citation>
    <scope>NUCLEOTIDE SEQUENCE</scope>
    <source>
        <strain evidence="3">JCM 3313</strain>
    </source>
</reference>
<dbReference type="Proteomes" id="UP000639606">
    <property type="component" value="Unassembled WGS sequence"/>
</dbReference>
<dbReference type="AlphaFoldDB" id="A0A918AMI0"/>
<gene>
    <name evidence="3" type="ORF">GCM10010185_31250</name>
</gene>
<dbReference type="PANTHER" id="PTHR42733">
    <property type="entry name" value="DJ-1 PROTEIN"/>
    <property type="match status" value="1"/>
</dbReference>
<dbReference type="Gene3D" id="3.40.50.880">
    <property type="match status" value="1"/>
</dbReference>
<feature type="domain" description="DJ-1/PfpI" evidence="2">
    <location>
        <begin position="5"/>
        <end position="177"/>
    </location>
</feature>
<evidence type="ECO:0000256" key="1">
    <source>
        <dbReference type="ARBA" id="ARBA00008542"/>
    </source>
</evidence>
<dbReference type="Pfam" id="PF01965">
    <property type="entry name" value="DJ-1_PfpI"/>
    <property type="match status" value="1"/>
</dbReference>
<organism evidence="3 4">
    <name type="scientific">Saccharothrix coeruleofusca</name>
    <dbReference type="NCBI Taxonomy" id="33919"/>
    <lineage>
        <taxon>Bacteria</taxon>
        <taxon>Bacillati</taxon>
        <taxon>Actinomycetota</taxon>
        <taxon>Actinomycetes</taxon>
        <taxon>Pseudonocardiales</taxon>
        <taxon>Pseudonocardiaceae</taxon>
        <taxon>Saccharothrix</taxon>
    </lineage>
</organism>
<dbReference type="InterPro" id="IPR006286">
    <property type="entry name" value="C56_PfpI-like"/>
</dbReference>
<dbReference type="InterPro" id="IPR002818">
    <property type="entry name" value="DJ-1/PfpI"/>
</dbReference>
<comment type="similarity">
    <text evidence="1">Belongs to the peptidase C56 family.</text>
</comment>
<evidence type="ECO:0000313" key="3">
    <source>
        <dbReference type="EMBL" id="GGP56761.1"/>
    </source>
</evidence>
<evidence type="ECO:0000259" key="2">
    <source>
        <dbReference type="Pfam" id="PF01965"/>
    </source>
</evidence>
<sequence length="181" mass="19576">MAEQKKIAFLVDTEGIEQVELTDPWQQVEKAGGLPRLIAPQLGEVRGFHHLTPADTFEVDLAYADADPADYDGVVIPGGVANADFLRMNADAVRFVQEVTRSGKPVAAICHGPWLLVEADVIRGKALTSFQSLATDIRNAGGQWADEEVRVCPANGYTLVTSRTPDDLPAFNREALTAFGL</sequence>
<evidence type="ECO:0000313" key="4">
    <source>
        <dbReference type="Proteomes" id="UP000639606"/>
    </source>
</evidence>
<dbReference type="PANTHER" id="PTHR42733:SF12">
    <property type="entry name" value="PROTEINASE"/>
    <property type="match status" value="1"/>
</dbReference>
<proteinExistence type="inferred from homology"/>
<comment type="caution">
    <text evidence="3">The sequence shown here is derived from an EMBL/GenBank/DDBJ whole genome shotgun (WGS) entry which is preliminary data.</text>
</comment>
<dbReference type="CDD" id="cd03134">
    <property type="entry name" value="GATase1_PfpI_like"/>
    <property type="match status" value="1"/>
</dbReference>
<dbReference type="PROSITE" id="PS51276">
    <property type="entry name" value="PEPTIDASE_C56_PFPI"/>
    <property type="match status" value="1"/>
</dbReference>